<evidence type="ECO:0000259" key="11">
    <source>
        <dbReference type="Pfam" id="PF19028"/>
    </source>
</evidence>
<comment type="caution">
    <text evidence="13">The sequence shown here is derived from an EMBL/GenBank/DDBJ whole genome shotgun (WGS) entry which is preliminary data.</text>
</comment>
<evidence type="ECO:0000256" key="8">
    <source>
        <dbReference type="ARBA" id="ARBA00023180"/>
    </source>
</evidence>
<feature type="domain" description="Spondin-like TSP1" evidence="11">
    <location>
        <begin position="568"/>
        <end position="627"/>
    </location>
</feature>
<dbReference type="PANTHER" id="PTHR11311:SF7">
    <property type="entry name" value="THROMBOSPONDIN TYPE-1 DOMAIN-CONTAINING PROTEIN 7B"/>
    <property type="match status" value="1"/>
</dbReference>
<evidence type="ECO:0000256" key="7">
    <source>
        <dbReference type="ARBA" id="ARBA00023157"/>
    </source>
</evidence>
<keyword evidence="7" id="KW-1015">Disulfide bond</keyword>
<dbReference type="Pfam" id="PF00090">
    <property type="entry name" value="TSP_1"/>
    <property type="match status" value="1"/>
</dbReference>
<evidence type="ECO:0000256" key="10">
    <source>
        <dbReference type="SAM" id="SignalP"/>
    </source>
</evidence>
<feature type="domain" description="Spondin-like TSP1" evidence="11">
    <location>
        <begin position="303"/>
        <end position="355"/>
    </location>
</feature>
<dbReference type="InterPro" id="IPR000884">
    <property type="entry name" value="TSP1_rpt"/>
</dbReference>
<dbReference type="InterPro" id="IPR051418">
    <property type="entry name" value="Spondin/Thrombospondin_T1"/>
</dbReference>
<feature type="domain" description="Thrombospondin type-1" evidence="12">
    <location>
        <begin position="1393"/>
        <end position="1432"/>
    </location>
</feature>
<sequence>MRKLFLVLSLLLSQATHLEGRKDNQFLWKTGPWGRCAGDCGPGGAQSRAVWCFHIEGWTSPTTNCDESSRPPKERSCFRVCDWHSDLFQWEVSDWHRCLLVPGAQGEPRPRTAECVTAQHGLQHRTVRCLQKLNRTMVANEICEHFAPQPPTEQACLIPCPRDCVVSEFSPWSTCPKGCGKKLQHRTRVAVAPPLYGGLQCPNLTESRACEALVSCPLGKEEYSFSLKVGPWSKCRLPHLKEVDLSGRNVQDFSSDSNEQVTLTHQSYKAHHHSQPGDVEIGFQTRQVWCTRSDGRNALLRDCETSEWSPWSPCSKTCRSGTLSPGVRSRSRSVKHIAIGGGQACPELLEKETCIAEGELLQPCPRYSWRTSEWKECQVSLLLEQQDPLWHETGPICGGGIQTREVYCAQSLPATTASRTKEVSRPVESTLCLGPAPSASQLCNVPCSTDCIVSSWSAWGSCVYENCHDPQGKKGFRMRQRHVLMESTGPMGRCPHLAESVPCEDPMCHRWLASEGICIPDHGKCGLGHRILKAVCQNERGEEVSGGLCPVPPPPERMACEIPCRMDCVVSEWTVWSSCSQSCSNKNSDGKQTRSRSILALAGEEGGKPCPSSQELQEYRLCNDHSCPQLYWETSAWGSCSENTLVTALNVTIGWNGEATCGVGIQTRKVFCIKSHVGQVMTKRCPESTRPETVRPCFLPCKKDCLVTAFSEWTPCPRPCQPGNTAIKQSRYRIIIQEAANGGQECPDTLFEERECEDISLCPTYRWKPQKWSPCILVPESVRQGRTGTNEACGKGLQTRAVSCLSDDNQSAEMTECLKQMNAMPPLVQECTIPCREDCTFTPWSKFTPCSKNCEATQIRRRQLTGKSRKKEKCQDASLYPLVEMEPCPCDAFMTHPYGNWSACILPESKRDPQQGGWWKQGDDKECGEGMRFRAIACSDINGRPVDPSFCNSSGYIQEACVIPCPFDCKLSDWSSWGSCSSSCGIGVRIRSKWLKEKPYSGGRPCPKLDLKNQVHEAVPCYSECDQYSWVVEPWSPCKINSELRSPRCGRGTQSRRISSCDPHAMQRRTRHLLRPSLNSRTCGEDSQVRPCLLNENCFQFQYNLTEWSTCQLSENISCGQGVRTRLLSCVRSDGKPVSMDHCEQRNLEKPQRMSIPCLVECVVNCQLSGWTTWTECSQTCGQGGRMSRTRFIIMPTQGEGRRCPTELTQQKPCPVTPCYSWVLGNWSACKLEGGDCGEGVQVRSYSCVVHNGSLSHTAVHVDDALCGEVPFQEGILKQLCSVPCPGDCHITPWSEWSKCELTCIDGRSFETTGRQSRSRTFIIQSFENQDSCPQQVLETRPCTGGKCYHYIWKASLWNNNERTVWCQRSDGLNVTGGCSPQARPAAIRQCIPACKKPFSYCTQGGVCGCEKGYTEIMRSSGFLDYCMKVPGSEDKKADVKTLSGKNRPVNSKIHDIFKGWSLQPLDPDGRVKIWVYGVSGGSFLIMIFLVFTSYLVCKKPKPHQSTPRHQKPLTLAYDGDLDM</sequence>
<evidence type="ECO:0000256" key="9">
    <source>
        <dbReference type="SAM" id="Phobius"/>
    </source>
</evidence>
<dbReference type="EMBL" id="BAAFST010000001">
    <property type="protein sequence ID" value="GAB1285381.1"/>
    <property type="molecule type" value="Genomic_DNA"/>
</dbReference>
<keyword evidence="14" id="KW-1185">Reference proteome</keyword>
<proteinExistence type="predicted"/>
<evidence type="ECO:0000259" key="12">
    <source>
        <dbReference type="Pfam" id="PF23308"/>
    </source>
</evidence>
<dbReference type="PANTHER" id="PTHR11311">
    <property type="entry name" value="SPONDIN"/>
    <property type="match status" value="1"/>
</dbReference>
<dbReference type="Pfam" id="PF19028">
    <property type="entry name" value="TSP1_spondin"/>
    <property type="match status" value="7"/>
</dbReference>
<reference evidence="13 14" key="1">
    <citation type="submission" date="2024-08" db="EMBL/GenBank/DDBJ databases">
        <title>The draft genome of Apodemus speciosus.</title>
        <authorList>
            <person name="Nabeshima K."/>
            <person name="Suzuki S."/>
            <person name="Onuma M."/>
        </authorList>
    </citation>
    <scope>NUCLEOTIDE SEQUENCE [LARGE SCALE GENOMIC DNA]</scope>
    <source>
        <strain evidence="13">IB14-021</strain>
    </source>
</reference>
<feature type="signal peptide" evidence="10">
    <location>
        <begin position="1"/>
        <end position="20"/>
    </location>
</feature>
<keyword evidence="3 10" id="KW-0732">Signal</keyword>
<evidence type="ECO:0000313" key="14">
    <source>
        <dbReference type="Proteomes" id="UP001623349"/>
    </source>
</evidence>
<evidence type="ECO:0000256" key="4">
    <source>
        <dbReference type="ARBA" id="ARBA00022737"/>
    </source>
</evidence>
<dbReference type="PROSITE" id="PS50092">
    <property type="entry name" value="TSP1"/>
    <property type="match status" value="13"/>
</dbReference>
<comment type="subcellular location">
    <subcellularLocation>
        <location evidence="1">Membrane</location>
        <topology evidence="1">Single-pass type I membrane protein</topology>
    </subcellularLocation>
</comment>
<feature type="transmembrane region" description="Helical" evidence="9">
    <location>
        <begin position="1474"/>
        <end position="1498"/>
    </location>
</feature>
<keyword evidence="2 9" id="KW-0812">Transmembrane</keyword>
<evidence type="ECO:0000256" key="3">
    <source>
        <dbReference type="ARBA" id="ARBA00022729"/>
    </source>
</evidence>
<dbReference type="Proteomes" id="UP001623349">
    <property type="component" value="Unassembled WGS sequence"/>
</dbReference>
<name>A0ABQ0EEM9_APOSI</name>
<dbReference type="SUPFAM" id="SSF82895">
    <property type="entry name" value="TSP-1 type 1 repeat"/>
    <property type="match status" value="10"/>
</dbReference>
<organism evidence="13 14">
    <name type="scientific">Apodemus speciosus</name>
    <name type="common">Large Japanese field mouse</name>
    <dbReference type="NCBI Taxonomy" id="105296"/>
    <lineage>
        <taxon>Eukaryota</taxon>
        <taxon>Metazoa</taxon>
        <taxon>Chordata</taxon>
        <taxon>Craniata</taxon>
        <taxon>Vertebrata</taxon>
        <taxon>Euteleostomi</taxon>
        <taxon>Mammalia</taxon>
        <taxon>Eutheria</taxon>
        <taxon>Euarchontoglires</taxon>
        <taxon>Glires</taxon>
        <taxon>Rodentia</taxon>
        <taxon>Myomorpha</taxon>
        <taxon>Muroidea</taxon>
        <taxon>Muridae</taxon>
        <taxon>Murinae</taxon>
        <taxon>Apodemus</taxon>
    </lineage>
</organism>
<evidence type="ECO:0000256" key="6">
    <source>
        <dbReference type="ARBA" id="ARBA00023136"/>
    </source>
</evidence>
<feature type="domain" description="Spondin-like TSP1" evidence="11">
    <location>
        <begin position="705"/>
        <end position="758"/>
    </location>
</feature>
<feature type="domain" description="Spondin-like TSP1" evidence="11">
    <location>
        <begin position="1166"/>
        <end position="1219"/>
    </location>
</feature>
<evidence type="ECO:0000313" key="13">
    <source>
        <dbReference type="EMBL" id="GAB1285381.1"/>
    </source>
</evidence>
<feature type="domain" description="Spondin-like TSP1" evidence="11">
    <location>
        <begin position="1289"/>
        <end position="1348"/>
    </location>
</feature>
<feature type="domain" description="Spondin-like TSP1" evidence="11">
    <location>
        <begin position="969"/>
        <end position="1014"/>
    </location>
</feature>
<feature type="domain" description="Spondin-like TSP1" evidence="11">
    <location>
        <begin position="164"/>
        <end position="212"/>
    </location>
</feature>
<keyword evidence="5 9" id="KW-1133">Transmembrane helix</keyword>
<dbReference type="InterPro" id="IPR044004">
    <property type="entry name" value="TSP1_spondin_dom"/>
</dbReference>
<dbReference type="Gene3D" id="2.20.100.10">
    <property type="entry name" value="Thrombospondin type-1 (TSP1) repeat"/>
    <property type="match status" value="10"/>
</dbReference>
<gene>
    <name evidence="13" type="ORF">APTSU1_000061100</name>
</gene>
<feature type="chain" id="PRO_5046022619" evidence="10">
    <location>
        <begin position="21"/>
        <end position="1524"/>
    </location>
</feature>
<evidence type="ECO:0000256" key="2">
    <source>
        <dbReference type="ARBA" id="ARBA00022692"/>
    </source>
</evidence>
<evidence type="ECO:0000256" key="1">
    <source>
        <dbReference type="ARBA" id="ARBA00004479"/>
    </source>
</evidence>
<protein>
    <submittedName>
        <fullName evidence="13">Thrombospondin type-1 domain-containing protein 7B</fullName>
    </submittedName>
</protein>
<keyword evidence="6 9" id="KW-0472">Membrane</keyword>
<evidence type="ECO:0000256" key="5">
    <source>
        <dbReference type="ARBA" id="ARBA00022989"/>
    </source>
</evidence>
<dbReference type="Pfam" id="PF23308">
    <property type="entry name" value="TSP1_TSH7A-B_C"/>
    <property type="match status" value="1"/>
</dbReference>
<accession>A0ABQ0EEM9</accession>
<keyword evidence="8" id="KW-0325">Glycoprotein</keyword>
<dbReference type="InterPro" id="IPR036383">
    <property type="entry name" value="TSP1_rpt_sf"/>
</dbReference>
<dbReference type="SMART" id="SM00209">
    <property type="entry name" value="TSP1"/>
    <property type="match status" value="14"/>
</dbReference>
<dbReference type="Pfam" id="PF19030">
    <property type="entry name" value="TSP1_ADAMTS"/>
    <property type="match status" value="2"/>
</dbReference>
<dbReference type="InterPro" id="IPR056991">
    <property type="entry name" value="TSP1_TSH7A-B_C"/>
</dbReference>
<keyword evidence="4" id="KW-0677">Repeat</keyword>